<reference evidence="2" key="1">
    <citation type="submission" date="2016-12" db="EMBL/GenBank/DDBJ databases">
        <title>Characterization and complete genome sequence of Yersinia bacteriophage, fHe-Yen3-01.</title>
        <authorList>
            <person name="Jun J.W."/>
            <person name="Wicklund A."/>
            <person name="Skurnik M."/>
        </authorList>
    </citation>
    <scope>NUCLEOTIDE SEQUENCE [LARGE SCALE GENOMIC DNA]</scope>
</reference>
<protein>
    <submittedName>
        <fullName evidence="1">Uncharacterized protein</fullName>
    </submittedName>
</protein>
<proteinExistence type="predicted"/>
<sequence length="75" mass="8585">MNTVVYSTDVNHQTRKTGVPAALSEPYSKNWQCEQRVSEERHAAACSALRKHYQTKATNYGMSLESYCRRFGVKL</sequence>
<dbReference type="InterPro" id="IPR055691">
    <property type="entry name" value="DUF7267"/>
</dbReference>
<organism evidence="1 2">
    <name type="scientific">Yersinia phage fHe-Yen3-01</name>
    <dbReference type="NCBI Taxonomy" id="1932893"/>
    <lineage>
        <taxon>Viruses</taxon>
        <taxon>Duplodnaviria</taxon>
        <taxon>Heunggongvirae</taxon>
        <taxon>Uroviricota</taxon>
        <taxon>Caudoviricetes</taxon>
        <taxon>Autographivirales</taxon>
        <taxon>Autonotataviridae</taxon>
        <taxon>Melnykvirinae</taxon>
        <taxon>Pokrovskaiavirus</taxon>
        <taxon>Pokrovskaiavirus fHeYen301</taxon>
    </lineage>
</organism>
<evidence type="ECO:0000313" key="1">
    <source>
        <dbReference type="EMBL" id="APU00339.1"/>
    </source>
</evidence>
<dbReference type="Pfam" id="PF23929">
    <property type="entry name" value="DUF7267"/>
    <property type="match status" value="1"/>
</dbReference>
<dbReference type="Proteomes" id="UP000225269">
    <property type="component" value="Segment"/>
</dbReference>
<accession>A0A1L7DQE2</accession>
<name>A0A1L7DQE2_9CAUD</name>
<evidence type="ECO:0000313" key="2">
    <source>
        <dbReference type="Proteomes" id="UP000225269"/>
    </source>
</evidence>
<dbReference type="EMBL" id="KY318515">
    <property type="protein sequence ID" value="APU00339.1"/>
    <property type="molecule type" value="Genomic_DNA"/>
</dbReference>
<gene>
    <name evidence="1" type="ORF">fHeYen301_6</name>
</gene>
<keyword evidence="2" id="KW-1185">Reference proteome</keyword>